<keyword evidence="6" id="KW-1185">Reference proteome</keyword>
<sequence length="168" mass="18073">MTTHGTASIAMIILVLHFESCCFATIFTLALRGLGRHTKLGGSMLVAAISGGMVFPPMMGCCRGTSIYIPTQPLVLVTNADVLSQTHVSAHTAMAIPIMGYILAMIFPIYVNIYKKDTMDLHRNTEVNVKVPVSKEFELEEGNQSKPTAKNAGVVGAHGPEREEDPGN</sequence>
<dbReference type="Gene3D" id="1.20.1250.20">
    <property type="entry name" value="MFS general substrate transporter like domains"/>
    <property type="match status" value="1"/>
</dbReference>
<protein>
    <submittedName>
        <fullName evidence="5">Uncharacterized protein</fullName>
    </submittedName>
</protein>
<evidence type="ECO:0000256" key="1">
    <source>
        <dbReference type="ARBA" id="ARBA00004429"/>
    </source>
</evidence>
<evidence type="ECO:0000256" key="3">
    <source>
        <dbReference type="SAM" id="MobiDB-lite"/>
    </source>
</evidence>
<reference evidence="5" key="1">
    <citation type="submission" date="2022-11" db="EMBL/GenBank/DDBJ databases">
        <authorList>
            <person name="Petersen C."/>
        </authorList>
    </citation>
    <scope>NUCLEOTIDE SEQUENCE</scope>
    <source>
        <strain evidence="5">IBT 26290</strain>
    </source>
</reference>
<evidence type="ECO:0000256" key="4">
    <source>
        <dbReference type="SAM" id="Phobius"/>
    </source>
</evidence>
<proteinExistence type="predicted"/>
<feature type="transmembrane region" description="Helical" evidence="4">
    <location>
        <begin position="6"/>
        <end position="31"/>
    </location>
</feature>
<feature type="transmembrane region" description="Helical" evidence="4">
    <location>
        <begin position="89"/>
        <end position="113"/>
    </location>
</feature>
<evidence type="ECO:0000313" key="5">
    <source>
        <dbReference type="EMBL" id="KAJ5167892.1"/>
    </source>
</evidence>
<dbReference type="GeneID" id="81424787"/>
<dbReference type="PANTHER" id="PTHR43702:SF5">
    <property type="entry name" value="MAJOR FACILITATOR SUPERFAMILY (MFS) PROFILE DOMAIN-CONTAINING PROTEIN"/>
    <property type="match status" value="1"/>
</dbReference>
<gene>
    <name evidence="5" type="ORF">N7482_003486</name>
</gene>
<evidence type="ECO:0000313" key="6">
    <source>
        <dbReference type="Proteomes" id="UP001149163"/>
    </source>
</evidence>
<dbReference type="InterPro" id="IPR050375">
    <property type="entry name" value="MFS_TsgA-like"/>
</dbReference>
<comment type="subcellular location">
    <subcellularLocation>
        <location evidence="1">Cell inner membrane</location>
        <topology evidence="1">Multi-pass membrane protein</topology>
    </subcellularLocation>
</comment>
<reference evidence="5" key="2">
    <citation type="journal article" date="2023" name="IMA Fungus">
        <title>Comparative genomic study of the Penicillium genus elucidates a diverse pangenome and 15 lateral gene transfer events.</title>
        <authorList>
            <person name="Petersen C."/>
            <person name="Sorensen T."/>
            <person name="Nielsen M.R."/>
            <person name="Sondergaard T.E."/>
            <person name="Sorensen J.L."/>
            <person name="Fitzpatrick D.A."/>
            <person name="Frisvad J.C."/>
            <person name="Nielsen K.L."/>
        </authorList>
    </citation>
    <scope>NUCLEOTIDE SEQUENCE</scope>
    <source>
        <strain evidence="5">IBT 26290</strain>
    </source>
</reference>
<comment type="caution">
    <text evidence="5">The sequence shown here is derived from an EMBL/GenBank/DDBJ whole genome shotgun (WGS) entry which is preliminary data.</text>
</comment>
<dbReference type="PANTHER" id="PTHR43702">
    <property type="entry name" value="L-FUCOSE-PROTON SYMPORTER"/>
    <property type="match status" value="1"/>
</dbReference>
<dbReference type="GO" id="GO:0005886">
    <property type="term" value="C:plasma membrane"/>
    <property type="evidence" value="ECO:0007669"/>
    <property type="project" value="UniProtKB-SubCell"/>
</dbReference>
<dbReference type="Proteomes" id="UP001149163">
    <property type="component" value="Unassembled WGS sequence"/>
</dbReference>
<keyword evidence="4" id="KW-1133">Transmembrane helix</keyword>
<feature type="transmembrane region" description="Helical" evidence="4">
    <location>
        <begin position="43"/>
        <end position="69"/>
    </location>
</feature>
<dbReference type="EMBL" id="JAPQKN010000002">
    <property type="protein sequence ID" value="KAJ5167892.1"/>
    <property type="molecule type" value="Genomic_DNA"/>
</dbReference>
<dbReference type="AlphaFoldDB" id="A0A9W9LNP9"/>
<evidence type="ECO:0000256" key="2">
    <source>
        <dbReference type="ARBA" id="ARBA00022475"/>
    </source>
</evidence>
<keyword evidence="2" id="KW-1003">Cell membrane</keyword>
<dbReference type="RefSeq" id="XP_056544353.1">
    <property type="nucleotide sequence ID" value="XM_056685611.1"/>
</dbReference>
<organism evidence="5 6">
    <name type="scientific">Penicillium canariense</name>
    <dbReference type="NCBI Taxonomy" id="189055"/>
    <lineage>
        <taxon>Eukaryota</taxon>
        <taxon>Fungi</taxon>
        <taxon>Dikarya</taxon>
        <taxon>Ascomycota</taxon>
        <taxon>Pezizomycotina</taxon>
        <taxon>Eurotiomycetes</taxon>
        <taxon>Eurotiomycetidae</taxon>
        <taxon>Eurotiales</taxon>
        <taxon>Aspergillaceae</taxon>
        <taxon>Penicillium</taxon>
    </lineage>
</organism>
<dbReference type="OrthoDB" id="546893at2759"/>
<dbReference type="InterPro" id="IPR036259">
    <property type="entry name" value="MFS_trans_sf"/>
</dbReference>
<name>A0A9W9LNP9_9EURO</name>
<keyword evidence="4" id="KW-0812">Transmembrane</keyword>
<accession>A0A9W9LNP9</accession>
<keyword evidence="4" id="KW-0472">Membrane</keyword>
<feature type="region of interest" description="Disordered" evidence="3">
    <location>
        <begin position="138"/>
        <end position="168"/>
    </location>
</feature>